<dbReference type="EMBL" id="JAIWYP010000014">
    <property type="protein sequence ID" value="KAH3713409.1"/>
    <property type="molecule type" value="Genomic_DNA"/>
</dbReference>
<reference evidence="2" key="2">
    <citation type="submission" date="2020-11" db="EMBL/GenBank/DDBJ databases">
        <authorList>
            <person name="McCartney M.A."/>
            <person name="Auch B."/>
            <person name="Kono T."/>
            <person name="Mallez S."/>
            <person name="Becker A."/>
            <person name="Gohl D.M."/>
            <person name="Silverstein K.A.T."/>
            <person name="Koren S."/>
            <person name="Bechman K.B."/>
            <person name="Herman A."/>
            <person name="Abrahante J.E."/>
            <person name="Garbe J."/>
        </authorList>
    </citation>
    <scope>NUCLEOTIDE SEQUENCE</scope>
    <source>
        <strain evidence="2">Duluth1</strain>
        <tissue evidence="2">Whole animal</tissue>
    </source>
</reference>
<accession>A0A9D4BYL7</accession>
<name>A0A9D4BYL7_DREPO</name>
<protein>
    <submittedName>
        <fullName evidence="2">Uncharacterized protein</fullName>
    </submittedName>
</protein>
<organism evidence="2 3">
    <name type="scientific">Dreissena polymorpha</name>
    <name type="common">Zebra mussel</name>
    <name type="synonym">Mytilus polymorpha</name>
    <dbReference type="NCBI Taxonomy" id="45954"/>
    <lineage>
        <taxon>Eukaryota</taxon>
        <taxon>Metazoa</taxon>
        <taxon>Spiralia</taxon>
        <taxon>Lophotrochozoa</taxon>
        <taxon>Mollusca</taxon>
        <taxon>Bivalvia</taxon>
        <taxon>Autobranchia</taxon>
        <taxon>Heteroconchia</taxon>
        <taxon>Euheterodonta</taxon>
        <taxon>Imparidentia</taxon>
        <taxon>Neoheterodontei</taxon>
        <taxon>Myida</taxon>
        <taxon>Dreissenoidea</taxon>
        <taxon>Dreissenidae</taxon>
        <taxon>Dreissena</taxon>
    </lineage>
</organism>
<evidence type="ECO:0000313" key="3">
    <source>
        <dbReference type="Proteomes" id="UP000828390"/>
    </source>
</evidence>
<proteinExistence type="predicted"/>
<keyword evidence="3" id="KW-1185">Reference proteome</keyword>
<evidence type="ECO:0000256" key="1">
    <source>
        <dbReference type="SAM" id="MobiDB-lite"/>
    </source>
</evidence>
<reference evidence="2" key="1">
    <citation type="journal article" date="2019" name="bioRxiv">
        <title>The Genome of the Zebra Mussel, Dreissena polymorpha: A Resource for Invasive Species Research.</title>
        <authorList>
            <person name="McCartney M.A."/>
            <person name="Auch B."/>
            <person name="Kono T."/>
            <person name="Mallez S."/>
            <person name="Zhang Y."/>
            <person name="Obille A."/>
            <person name="Becker A."/>
            <person name="Abrahante J.E."/>
            <person name="Garbe J."/>
            <person name="Badalamenti J.P."/>
            <person name="Herman A."/>
            <person name="Mangelson H."/>
            <person name="Liachko I."/>
            <person name="Sullivan S."/>
            <person name="Sone E.D."/>
            <person name="Koren S."/>
            <person name="Silverstein K.A.T."/>
            <person name="Beckman K.B."/>
            <person name="Gohl D.M."/>
        </authorList>
    </citation>
    <scope>NUCLEOTIDE SEQUENCE</scope>
    <source>
        <strain evidence="2">Duluth1</strain>
        <tissue evidence="2">Whole animal</tissue>
    </source>
</reference>
<feature type="compositionally biased region" description="Basic and acidic residues" evidence="1">
    <location>
        <begin position="20"/>
        <end position="32"/>
    </location>
</feature>
<dbReference type="Proteomes" id="UP000828390">
    <property type="component" value="Unassembled WGS sequence"/>
</dbReference>
<evidence type="ECO:0000313" key="2">
    <source>
        <dbReference type="EMBL" id="KAH3713409.1"/>
    </source>
</evidence>
<gene>
    <name evidence="2" type="ORF">DPMN_073202</name>
</gene>
<sequence length="58" mass="6170">MIAVRGFGGANVADTDDDEGHVHDDDGDHNDDLATVLPGPYRPLFPSYSCLNAGRPNT</sequence>
<feature type="region of interest" description="Disordered" evidence="1">
    <location>
        <begin position="1"/>
        <end position="38"/>
    </location>
</feature>
<comment type="caution">
    <text evidence="2">The sequence shown here is derived from an EMBL/GenBank/DDBJ whole genome shotgun (WGS) entry which is preliminary data.</text>
</comment>
<dbReference type="AlphaFoldDB" id="A0A9D4BYL7"/>